<comment type="caution">
    <text evidence="6">Lacks conserved residue(s) required for the propagation of feature annotation.</text>
</comment>
<dbReference type="KEGG" id="epa:110242812"/>
<dbReference type="KEGG" id="epa:110242813"/>
<evidence type="ECO:0000256" key="6">
    <source>
        <dbReference type="PROSITE-ProRule" id="PRU00479"/>
    </source>
</evidence>
<dbReference type="GO" id="GO:0009986">
    <property type="term" value="C:cell surface"/>
    <property type="evidence" value="ECO:0007669"/>
    <property type="project" value="TreeGrafter"/>
</dbReference>
<dbReference type="InterPro" id="IPR013806">
    <property type="entry name" value="Kringle-like"/>
</dbReference>
<dbReference type="InterPro" id="IPR000562">
    <property type="entry name" value="FN_type2_dom"/>
</dbReference>
<evidence type="ECO:0000256" key="3">
    <source>
        <dbReference type="ARBA" id="ARBA00022525"/>
    </source>
</evidence>
<feature type="signal peptide" evidence="7">
    <location>
        <begin position="1"/>
        <end position="18"/>
    </location>
</feature>
<dbReference type="Pfam" id="PF00629">
    <property type="entry name" value="MAM"/>
    <property type="match status" value="1"/>
</dbReference>
<keyword evidence="4" id="KW-0677">Repeat</keyword>
<dbReference type="RefSeq" id="XP_020904505.1">
    <property type="nucleotide sequence ID" value="XM_021048846.2"/>
</dbReference>
<dbReference type="SUPFAM" id="SSF57440">
    <property type="entry name" value="Kringle-like"/>
    <property type="match status" value="1"/>
</dbReference>
<accession>A0A913XHJ1</accession>
<dbReference type="InterPro" id="IPR000998">
    <property type="entry name" value="MAM_dom"/>
</dbReference>
<evidence type="ECO:0000256" key="1">
    <source>
        <dbReference type="ARBA" id="ARBA00004613"/>
    </source>
</evidence>
<proteinExistence type="inferred from homology"/>
<dbReference type="GO" id="GO:0008201">
    <property type="term" value="F:heparin binding"/>
    <property type="evidence" value="ECO:0007669"/>
    <property type="project" value="TreeGrafter"/>
</dbReference>
<dbReference type="GO" id="GO:0016020">
    <property type="term" value="C:membrane"/>
    <property type="evidence" value="ECO:0007669"/>
    <property type="project" value="InterPro"/>
</dbReference>
<name>A0A913XHJ1_EXADI</name>
<comment type="subcellular location">
    <subcellularLocation>
        <location evidence="1">Secreted</location>
    </subcellularLocation>
</comment>
<dbReference type="Proteomes" id="UP000887567">
    <property type="component" value="Unplaced"/>
</dbReference>
<dbReference type="PROSITE" id="PS50060">
    <property type="entry name" value="MAM_2"/>
    <property type="match status" value="1"/>
</dbReference>
<dbReference type="InterPro" id="IPR051666">
    <property type="entry name" value="SP_Capacitation_Regulator"/>
</dbReference>
<evidence type="ECO:0000313" key="11">
    <source>
        <dbReference type="Proteomes" id="UP000887567"/>
    </source>
</evidence>
<evidence type="ECO:0000256" key="2">
    <source>
        <dbReference type="ARBA" id="ARBA00010011"/>
    </source>
</evidence>
<dbReference type="EnsemblMetazoa" id="XM_021048846.2">
    <property type="protein sequence ID" value="XP_020904505.1"/>
    <property type="gene ID" value="LOC110242813"/>
</dbReference>
<feature type="chain" id="PRO_5038324017" evidence="7">
    <location>
        <begin position="19"/>
        <end position="125"/>
    </location>
</feature>
<dbReference type="PROSITE" id="PS51092">
    <property type="entry name" value="FN2_2"/>
    <property type="match status" value="1"/>
</dbReference>
<dbReference type="GO" id="GO:0005576">
    <property type="term" value="C:extracellular region"/>
    <property type="evidence" value="ECO:0007669"/>
    <property type="project" value="UniProtKB-SubCell"/>
</dbReference>
<dbReference type="OrthoDB" id="5944909at2759"/>
<dbReference type="SUPFAM" id="SSF49899">
    <property type="entry name" value="Concanavalin A-like lectins/glucanases"/>
    <property type="match status" value="1"/>
</dbReference>
<dbReference type="EnsemblMetazoa" id="XM_021048844.2">
    <property type="protein sequence ID" value="XP_020904503.1"/>
    <property type="gene ID" value="LOC110242812"/>
</dbReference>
<evidence type="ECO:0000259" key="8">
    <source>
        <dbReference type="PROSITE" id="PS50060"/>
    </source>
</evidence>
<evidence type="ECO:0000259" key="9">
    <source>
        <dbReference type="PROSITE" id="PS51092"/>
    </source>
</evidence>
<sequence length="125" mass="13867">MAKTAVLLLFCLLSGAAGQSLNCNFENKFCNYKQDTSDTFDWVWNTKGNGGINNGPATDHTLLSPQPIKTIAGNANGANCVFPFTYNKKTYTNCININHPYKWCSTTSNYDKDKKWGNCIPKGKK</sequence>
<dbReference type="PANTHER" id="PTHR22918:SF1">
    <property type="entry name" value="FIBRONECTIN TYPE-II DOMAIN-CONTAINING PROTEIN"/>
    <property type="match status" value="1"/>
</dbReference>
<evidence type="ECO:0000256" key="5">
    <source>
        <dbReference type="ARBA" id="ARBA00023157"/>
    </source>
</evidence>
<dbReference type="FunFam" id="2.10.10.10:FF:000001">
    <property type="entry name" value="Fibronectin 1a isoform 1"/>
    <property type="match status" value="1"/>
</dbReference>
<dbReference type="GeneID" id="110242812"/>
<reference evidence="10" key="1">
    <citation type="submission" date="2022-11" db="UniProtKB">
        <authorList>
            <consortium name="EnsemblMetazoa"/>
        </authorList>
    </citation>
    <scope>IDENTIFICATION</scope>
</reference>
<comment type="similarity">
    <text evidence="2">Belongs to the seminal plasma protein family.</text>
</comment>
<dbReference type="SMART" id="SM00059">
    <property type="entry name" value="FN2"/>
    <property type="match status" value="1"/>
</dbReference>
<keyword evidence="5" id="KW-1015">Disulfide bond</keyword>
<dbReference type="InterPro" id="IPR036943">
    <property type="entry name" value="FN_type2_sf"/>
</dbReference>
<keyword evidence="7" id="KW-0732">Signal</keyword>
<evidence type="ECO:0000256" key="7">
    <source>
        <dbReference type="SAM" id="SignalP"/>
    </source>
</evidence>
<dbReference type="AlphaFoldDB" id="A0A913XHJ1"/>
<dbReference type="PRINTS" id="PR00013">
    <property type="entry name" value="FNTYPEII"/>
</dbReference>
<evidence type="ECO:0000313" key="10">
    <source>
        <dbReference type="EnsemblMetazoa" id="XP_020904503.1"/>
    </source>
</evidence>
<evidence type="ECO:0000256" key="4">
    <source>
        <dbReference type="ARBA" id="ARBA00022737"/>
    </source>
</evidence>
<feature type="domain" description="Fibronectin type-II" evidence="9">
    <location>
        <begin position="75"/>
        <end position="121"/>
    </location>
</feature>
<keyword evidence="3" id="KW-0964">Secreted</keyword>
<dbReference type="GeneID" id="110242813"/>
<organism evidence="10 11">
    <name type="scientific">Exaiptasia diaphana</name>
    <name type="common">Tropical sea anemone</name>
    <name type="synonym">Aiptasia pulchella</name>
    <dbReference type="NCBI Taxonomy" id="2652724"/>
    <lineage>
        <taxon>Eukaryota</taxon>
        <taxon>Metazoa</taxon>
        <taxon>Cnidaria</taxon>
        <taxon>Anthozoa</taxon>
        <taxon>Hexacorallia</taxon>
        <taxon>Actiniaria</taxon>
        <taxon>Aiptasiidae</taxon>
        <taxon>Exaiptasia</taxon>
    </lineage>
</organism>
<dbReference type="Pfam" id="PF00040">
    <property type="entry name" value="fn2"/>
    <property type="match status" value="1"/>
</dbReference>
<feature type="domain" description="MAM" evidence="8">
    <location>
        <begin position="21"/>
        <end position="73"/>
    </location>
</feature>
<dbReference type="PANTHER" id="PTHR22918">
    <property type="entry name" value="SEMINAL PLASMA PROTEIN"/>
    <property type="match status" value="1"/>
</dbReference>
<protein>
    <submittedName>
        <fullName evidence="10">Uncharacterized protein</fullName>
    </submittedName>
</protein>
<dbReference type="RefSeq" id="XP_020904503.1">
    <property type="nucleotide sequence ID" value="XM_021048844.2"/>
</dbReference>
<dbReference type="InterPro" id="IPR013320">
    <property type="entry name" value="ConA-like_dom_sf"/>
</dbReference>
<dbReference type="CDD" id="cd00062">
    <property type="entry name" value="FN2"/>
    <property type="match status" value="1"/>
</dbReference>
<keyword evidence="11" id="KW-1185">Reference proteome</keyword>
<dbReference type="Gene3D" id="2.60.120.200">
    <property type="match status" value="1"/>
</dbReference>
<dbReference type="Gene3D" id="2.10.10.10">
    <property type="entry name" value="Fibronectin, type II, collagen-binding"/>
    <property type="match status" value="1"/>
</dbReference>